<evidence type="ECO:0008006" key="3">
    <source>
        <dbReference type="Google" id="ProtNLM"/>
    </source>
</evidence>
<dbReference type="AlphaFoldDB" id="A5FWP9"/>
<dbReference type="KEGG" id="acr:Acry_0812"/>
<organism evidence="1 2">
    <name type="scientific">Acidiphilium cryptum (strain JF-5)</name>
    <dbReference type="NCBI Taxonomy" id="349163"/>
    <lineage>
        <taxon>Bacteria</taxon>
        <taxon>Pseudomonadati</taxon>
        <taxon>Pseudomonadota</taxon>
        <taxon>Alphaproteobacteria</taxon>
        <taxon>Acetobacterales</taxon>
        <taxon>Acidocellaceae</taxon>
        <taxon>Acidiphilium</taxon>
    </lineage>
</organism>
<evidence type="ECO:0000313" key="2">
    <source>
        <dbReference type="Proteomes" id="UP000000245"/>
    </source>
</evidence>
<gene>
    <name evidence="1" type="ordered locus">Acry_0812</name>
</gene>
<dbReference type="InterPro" id="IPR036895">
    <property type="entry name" value="Uracil-DNA_glycosylase-like_sf"/>
</dbReference>
<dbReference type="eggNOG" id="COG1573">
    <property type="taxonomic scope" value="Bacteria"/>
</dbReference>
<name>A5FWP9_ACICJ</name>
<keyword evidence="2" id="KW-1185">Reference proteome</keyword>
<proteinExistence type="predicted"/>
<dbReference type="HOGENOM" id="CLU_2490708_0_0_5"/>
<reference evidence="1 2" key="1">
    <citation type="submission" date="2007-05" db="EMBL/GenBank/DDBJ databases">
        <title>Complete sequence of chromosome of Acidiphilium cryptum JF-5.</title>
        <authorList>
            <consortium name="US DOE Joint Genome Institute"/>
            <person name="Copeland A."/>
            <person name="Lucas S."/>
            <person name="Lapidus A."/>
            <person name="Barry K."/>
            <person name="Detter J.C."/>
            <person name="Glavina del Rio T."/>
            <person name="Hammon N."/>
            <person name="Israni S."/>
            <person name="Dalin E."/>
            <person name="Tice H."/>
            <person name="Pitluck S."/>
            <person name="Sims D."/>
            <person name="Brettin T."/>
            <person name="Bruce D."/>
            <person name="Han C."/>
            <person name="Schmutz J."/>
            <person name="Larimer F."/>
            <person name="Land M."/>
            <person name="Hauser L."/>
            <person name="Kyrpides N."/>
            <person name="Kim E."/>
            <person name="Magnuson T."/>
            <person name="Richardson P."/>
        </authorList>
    </citation>
    <scope>NUCLEOTIDE SEQUENCE [LARGE SCALE GENOMIC DNA]</scope>
    <source>
        <strain evidence="1 2">JF-5</strain>
    </source>
</reference>
<accession>A5FWP9</accession>
<sequence>MTPDPVVAGGAGATAGETIDDVAAAARACTVCAASLPLGPRPVFRISATARVLIVGQAPGTKVHASGIFDTYLYLLYAQTLRFTSD</sequence>
<dbReference type="EMBL" id="CP000697">
    <property type="protein sequence ID" value="ABQ30031.1"/>
    <property type="molecule type" value="Genomic_DNA"/>
</dbReference>
<dbReference type="Proteomes" id="UP000000245">
    <property type="component" value="Chromosome"/>
</dbReference>
<evidence type="ECO:0000313" key="1">
    <source>
        <dbReference type="EMBL" id="ABQ30031.1"/>
    </source>
</evidence>
<protein>
    <recommendedName>
        <fullName evidence="3">Uracil-DNA glycosylase-like domain-containing protein</fullName>
    </recommendedName>
</protein>
<dbReference type="SUPFAM" id="SSF52141">
    <property type="entry name" value="Uracil-DNA glycosylase-like"/>
    <property type="match status" value="1"/>
</dbReference>
<dbReference type="Gene3D" id="3.40.470.10">
    <property type="entry name" value="Uracil-DNA glycosylase-like domain"/>
    <property type="match status" value="1"/>
</dbReference>
<dbReference type="STRING" id="349163.Acry_0812"/>